<evidence type="ECO:0000256" key="4">
    <source>
        <dbReference type="ARBA" id="ARBA00022827"/>
    </source>
</evidence>
<reference evidence="9 10" key="2">
    <citation type="journal article" date="2016" name="Sci. Rep.">
        <title>The genome of Rhizobiales bacteria in predatory ants reveals urease gene functions but no genes for nitrogen fixation.</title>
        <authorList>
            <person name="Neuvonen M.M."/>
            <person name="Tamarit D."/>
            <person name="Naslund K."/>
            <person name="Liebig J."/>
            <person name="Feldhaar H."/>
            <person name="Moran N.A."/>
            <person name="Guy L."/>
            <person name="Andersson S.G."/>
        </authorList>
    </citation>
    <scope>NUCLEOTIDE SEQUENCE [LARGE SCALE GENOMIC DNA]</scope>
    <source>
        <strain evidence="9 10">Hsal</strain>
    </source>
</reference>
<accession>A0A1U9JSP2</accession>
<dbReference type="InterPro" id="IPR023080">
    <property type="entry name" value="DadA"/>
</dbReference>
<evidence type="ECO:0000256" key="6">
    <source>
        <dbReference type="ARBA" id="ARBA00047884"/>
    </source>
</evidence>
<dbReference type="NCBIfam" id="NF001933">
    <property type="entry name" value="PRK00711.1"/>
    <property type="match status" value="1"/>
</dbReference>
<dbReference type="Gene3D" id="3.50.50.60">
    <property type="entry name" value="FAD/NAD(P)-binding domain"/>
    <property type="match status" value="2"/>
</dbReference>
<dbReference type="EMBL" id="CP017315">
    <property type="protein sequence ID" value="AQS40875.1"/>
    <property type="molecule type" value="Genomic_DNA"/>
</dbReference>
<dbReference type="EC" id="1.4.99.-" evidence="7"/>
<keyword evidence="3 7" id="KW-0285">Flavoprotein</keyword>
<organism evidence="9 10">
    <name type="scientific">Candidatus Tokpelaia hoelldobleri</name>
    <dbReference type="NCBI Taxonomy" id="1902579"/>
    <lineage>
        <taxon>Bacteria</taxon>
        <taxon>Pseudomonadati</taxon>
        <taxon>Pseudomonadota</taxon>
        <taxon>Alphaproteobacteria</taxon>
        <taxon>Hyphomicrobiales</taxon>
        <taxon>Candidatus Tokpelaia</taxon>
    </lineage>
</organism>
<dbReference type="InterPro" id="IPR036188">
    <property type="entry name" value="FAD/NAD-bd_sf"/>
</dbReference>
<dbReference type="Pfam" id="PF01266">
    <property type="entry name" value="DAO"/>
    <property type="match status" value="1"/>
</dbReference>
<evidence type="ECO:0000256" key="5">
    <source>
        <dbReference type="ARBA" id="ARBA00023002"/>
    </source>
</evidence>
<comment type="catalytic activity">
    <reaction evidence="6 7">
        <text>a D-alpha-amino acid + A + H2O = a 2-oxocarboxylate + AH2 + NH4(+)</text>
        <dbReference type="Rhea" id="RHEA:18125"/>
        <dbReference type="ChEBI" id="CHEBI:13193"/>
        <dbReference type="ChEBI" id="CHEBI:15377"/>
        <dbReference type="ChEBI" id="CHEBI:17499"/>
        <dbReference type="ChEBI" id="CHEBI:28938"/>
        <dbReference type="ChEBI" id="CHEBI:35179"/>
        <dbReference type="ChEBI" id="CHEBI:59871"/>
    </reaction>
</comment>
<dbReference type="Gene3D" id="3.30.9.10">
    <property type="entry name" value="D-Amino Acid Oxidase, subunit A, domain 2"/>
    <property type="match status" value="1"/>
</dbReference>
<dbReference type="SUPFAM" id="SSF51905">
    <property type="entry name" value="FAD/NAD(P)-binding domain"/>
    <property type="match status" value="1"/>
</dbReference>
<comment type="function">
    <text evidence="7">Oxidative deamination of D-amino acids.</text>
</comment>
<evidence type="ECO:0000256" key="7">
    <source>
        <dbReference type="HAMAP-Rule" id="MF_01202"/>
    </source>
</evidence>
<evidence type="ECO:0000259" key="8">
    <source>
        <dbReference type="Pfam" id="PF01266"/>
    </source>
</evidence>
<evidence type="ECO:0000256" key="2">
    <source>
        <dbReference type="ARBA" id="ARBA00009410"/>
    </source>
</evidence>
<dbReference type="GO" id="GO:0005737">
    <property type="term" value="C:cytoplasm"/>
    <property type="evidence" value="ECO:0007669"/>
    <property type="project" value="TreeGrafter"/>
</dbReference>
<keyword evidence="4 7" id="KW-0274">FAD</keyword>
<dbReference type="GO" id="GO:0005886">
    <property type="term" value="C:plasma membrane"/>
    <property type="evidence" value="ECO:0007669"/>
    <property type="project" value="TreeGrafter"/>
</dbReference>
<reference evidence="9 10" key="1">
    <citation type="journal article" date="2010" name="Science">
        <title>Genomic comparison of the ants Camponotus floridanus and Harpegnathos saltator.</title>
        <authorList>
            <person name="Bonasio R."/>
            <person name="Zhang G."/>
            <person name="Ye C."/>
            <person name="Mutti N.S."/>
            <person name="Fang X."/>
            <person name="Qin N."/>
            <person name="Donahue G."/>
            <person name="Yang P."/>
            <person name="Li Q."/>
            <person name="Li C."/>
            <person name="Zhang P."/>
            <person name="Huang Z."/>
            <person name="Berger S.L."/>
            <person name="Reinberg D."/>
            <person name="Wang J."/>
            <person name="Liebig J."/>
        </authorList>
    </citation>
    <scope>NUCLEOTIDE SEQUENCE [LARGE SCALE GENOMIC DNA]</scope>
    <source>
        <strain evidence="9 10">Hsal</strain>
    </source>
</reference>
<dbReference type="Proteomes" id="UP000188912">
    <property type="component" value="Chromosome"/>
</dbReference>
<comment type="cofactor">
    <cofactor evidence="1 7">
        <name>FAD</name>
        <dbReference type="ChEBI" id="CHEBI:57692"/>
    </cofactor>
</comment>
<feature type="domain" description="FAD dependent oxidoreductase" evidence="8">
    <location>
        <begin position="2"/>
        <end position="397"/>
    </location>
</feature>
<dbReference type="KEGG" id="thd:BHV28_01500"/>
<dbReference type="GO" id="GO:0055130">
    <property type="term" value="P:D-alanine catabolic process"/>
    <property type="evidence" value="ECO:0007669"/>
    <property type="project" value="TreeGrafter"/>
</dbReference>
<proteinExistence type="inferred from homology"/>
<dbReference type="PANTHER" id="PTHR13847">
    <property type="entry name" value="SARCOSINE DEHYDROGENASE-RELATED"/>
    <property type="match status" value="1"/>
</dbReference>
<dbReference type="FunFam" id="3.50.50.60:FF:000020">
    <property type="entry name" value="D-amino acid dehydrogenase"/>
    <property type="match status" value="1"/>
</dbReference>
<evidence type="ECO:0000256" key="1">
    <source>
        <dbReference type="ARBA" id="ARBA00001974"/>
    </source>
</evidence>
<feature type="binding site" evidence="7">
    <location>
        <begin position="3"/>
        <end position="17"/>
    </location>
    <ligand>
        <name>FAD</name>
        <dbReference type="ChEBI" id="CHEBI:57692"/>
    </ligand>
</feature>
<comment type="similarity">
    <text evidence="2 7">Belongs to the DadA oxidoreductase family.</text>
</comment>
<dbReference type="STRING" id="1902579.BHV28_01500"/>
<protein>
    <recommendedName>
        <fullName evidence="7">D-amino acid dehydrogenase</fullName>
        <ecNumber evidence="7">1.4.99.-</ecNumber>
    </recommendedName>
</protein>
<dbReference type="AlphaFoldDB" id="A0A1U9JSP2"/>
<name>A0A1U9JSP2_9HYPH</name>
<keyword evidence="10" id="KW-1185">Reference proteome</keyword>
<evidence type="ECO:0000313" key="9">
    <source>
        <dbReference type="EMBL" id="AQS40875.1"/>
    </source>
</evidence>
<evidence type="ECO:0000256" key="3">
    <source>
        <dbReference type="ARBA" id="ARBA00022630"/>
    </source>
</evidence>
<evidence type="ECO:0000313" key="10">
    <source>
        <dbReference type="Proteomes" id="UP000188912"/>
    </source>
</evidence>
<keyword evidence="5 7" id="KW-0560">Oxidoreductase</keyword>
<sequence length="417" mass="45535">MKIIVLGSGVIGVTSAWYLARNGHDVTVIDRQNAPAQETSFANAGQLSFGYTTPWAAPGLLLKALKWMLHKDPPLIIRPRPSLPMIRWLAAMLRNCSTARYRHNKALMMRVSDYSARCLAALREETGLHYNEQMLGTLQLFRTRKQLDNARKDMDILKADGTAFELLDEAACIAREPGLTGLRGQIAGGLCTPRDETGDCHIFTRQLAALAREAGVRFIFDTRVQQLAQDGQNITGITTSAGVMQADAYLIAMAAFTPPLLKPLGLYAPIYPVKGYSITVPIVDETKAPVSTVIDESYKVAVTRLGKTIRVGGMAEISGYDIHLCPARQRTLEKALHLMFPGAADTSNARLWSGLRPVTPDSVPIIGKTPYRNLFINAGHGTLGWTMACGSGRLIADIISGKTPEIDTAGFDISRYH</sequence>
<dbReference type="HAMAP" id="MF_01202">
    <property type="entry name" value="DadA"/>
    <property type="match status" value="1"/>
</dbReference>
<gene>
    <name evidence="7" type="primary">dadA</name>
    <name evidence="9" type="ORF">BHV28_01500</name>
</gene>
<dbReference type="SUPFAM" id="SSF54373">
    <property type="entry name" value="FAD-linked reductases, C-terminal domain"/>
    <property type="match status" value="1"/>
</dbReference>
<dbReference type="PANTHER" id="PTHR13847:SF280">
    <property type="entry name" value="D-AMINO ACID DEHYDROGENASE"/>
    <property type="match status" value="1"/>
</dbReference>
<dbReference type="InterPro" id="IPR006076">
    <property type="entry name" value="FAD-dep_OxRdtase"/>
</dbReference>
<dbReference type="GO" id="GO:0008718">
    <property type="term" value="F:D-amino-acid dehydrogenase activity"/>
    <property type="evidence" value="ECO:0007669"/>
    <property type="project" value="UniProtKB-UniRule"/>
</dbReference>